<evidence type="ECO:0000256" key="1">
    <source>
        <dbReference type="SAM" id="Phobius"/>
    </source>
</evidence>
<dbReference type="Proteomes" id="UP000326354">
    <property type="component" value="Chromosome"/>
</dbReference>
<name>A0A5S9F685_UABAM</name>
<dbReference type="RefSeq" id="WP_151971443.1">
    <property type="nucleotide sequence ID" value="NZ_AP019860.1"/>
</dbReference>
<keyword evidence="1" id="KW-1133">Transmembrane helix</keyword>
<evidence type="ECO:0000313" key="2">
    <source>
        <dbReference type="EMBL" id="BBM87422.1"/>
    </source>
</evidence>
<feature type="transmembrane region" description="Helical" evidence="1">
    <location>
        <begin position="227"/>
        <end position="249"/>
    </location>
</feature>
<organism evidence="2 3">
    <name type="scientific">Uabimicrobium amorphum</name>
    <dbReference type="NCBI Taxonomy" id="2596890"/>
    <lineage>
        <taxon>Bacteria</taxon>
        <taxon>Pseudomonadati</taxon>
        <taxon>Planctomycetota</taxon>
        <taxon>Candidatus Uabimicrobiia</taxon>
        <taxon>Candidatus Uabimicrobiales</taxon>
        <taxon>Candidatus Uabimicrobiaceae</taxon>
        <taxon>Candidatus Uabimicrobium</taxon>
    </lineage>
</organism>
<keyword evidence="3" id="KW-1185">Reference proteome</keyword>
<accession>A0A5S9F685</accession>
<reference evidence="2 3" key="1">
    <citation type="submission" date="2019-08" db="EMBL/GenBank/DDBJ databases">
        <title>Complete genome sequence of Candidatus Uab amorphum.</title>
        <authorList>
            <person name="Shiratori T."/>
            <person name="Suzuki S."/>
            <person name="Kakizawa Y."/>
            <person name="Ishida K."/>
        </authorList>
    </citation>
    <scope>NUCLEOTIDE SEQUENCE [LARGE SCALE GENOMIC DNA]</scope>
    <source>
        <strain evidence="2 3">SRT547</strain>
    </source>
</reference>
<feature type="transmembrane region" description="Helical" evidence="1">
    <location>
        <begin position="353"/>
        <end position="376"/>
    </location>
</feature>
<feature type="transmembrane region" description="Helical" evidence="1">
    <location>
        <begin position="192"/>
        <end position="220"/>
    </location>
</feature>
<keyword evidence="1" id="KW-0472">Membrane</keyword>
<feature type="transmembrane region" description="Helical" evidence="1">
    <location>
        <begin position="323"/>
        <end position="341"/>
    </location>
</feature>
<dbReference type="AlphaFoldDB" id="A0A5S9F685"/>
<keyword evidence="1" id="KW-0812">Transmembrane</keyword>
<feature type="transmembrane region" description="Helical" evidence="1">
    <location>
        <begin position="298"/>
        <end position="317"/>
    </location>
</feature>
<feature type="transmembrane region" description="Helical" evidence="1">
    <location>
        <begin position="269"/>
        <end position="291"/>
    </location>
</feature>
<feature type="transmembrane region" description="Helical" evidence="1">
    <location>
        <begin position="111"/>
        <end position="131"/>
    </location>
</feature>
<feature type="transmembrane region" description="Helical" evidence="1">
    <location>
        <begin position="143"/>
        <end position="161"/>
    </location>
</feature>
<protein>
    <submittedName>
        <fullName evidence="2">Uncharacterized protein</fullName>
    </submittedName>
</protein>
<sequence length="499" mass="57691">MVDHNFAAKFEHFIAKRNLYRQFLALLLFIAFILLLLNSVNTIYRLYSNFFILSNSIGEDGKVFFAKKFQQGQLPFANGEHPPYYPSFHGVLTHVSVGMIGRFFKCSTQDLYYVGRFISVLGLLLSLLLVFKILSELDVKPLFMFAAVVLLMAPGAMHALATSYRPDYWINAIYLLIYYLVCHKKSAKYEVLTIVLIVVAYLIKPTGIIFLGAFLLVLLFRQHWRKVLGYSLLFVVVLGATVFAMQHYSGGMFLSSFAHGMNVPFSLRNALKFFVKHTLLYLTLLPVFAVFSLRSEKMLYLLVFWSVSLAGAVLTSMRSGVGLNYYLSTFYFTVIIIAYWFKDIDFRNLSQEAFPFIGFFLLWLIITMILPTYGIFKHTPHSAVATTLKFGKERQKIAQWINSEGFICFSDDAGLNLLLSKPQILYPILLNQFIKSRSLSKEHFLEPIKKQKYDFVVLTSWRTQHIDDIPDYFFAELEKYYVRTNLEFKTSYIVLKRKP</sequence>
<proteinExistence type="predicted"/>
<evidence type="ECO:0000313" key="3">
    <source>
        <dbReference type="Proteomes" id="UP000326354"/>
    </source>
</evidence>
<feature type="transmembrane region" description="Helical" evidence="1">
    <location>
        <begin position="23"/>
        <end position="44"/>
    </location>
</feature>
<dbReference type="EMBL" id="AP019860">
    <property type="protein sequence ID" value="BBM87422.1"/>
    <property type="molecule type" value="Genomic_DNA"/>
</dbReference>
<gene>
    <name evidence="2" type="ORF">UABAM_05831</name>
</gene>
<dbReference type="KEGG" id="uam:UABAM_05831"/>